<evidence type="ECO:0000256" key="4">
    <source>
        <dbReference type="ARBA" id="ARBA00023125"/>
    </source>
</evidence>
<keyword evidence="5" id="KW-0804">Transcription</keyword>
<evidence type="ECO:0000313" key="8">
    <source>
        <dbReference type="Proteomes" id="UP001595526"/>
    </source>
</evidence>
<dbReference type="Gene3D" id="1.10.10.10">
    <property type="entry name" value="Winged helix-like DNA-binding domain superfamily/Winged helix DNA-binding domain"/>
    <property type="match status" value="1"/>
</dbReference>
<evidence type="ECO:0000256" key="5">
    <source>
        <dbReference type="ARBA" id="ARBA00023163"/>
    </source>
</evidence>
<protein>
    <submittedName>
        <fullName evidence="7">RNA polymerase sigma factor</fullName>
    </submittedName>
</protein>
<name>A0ABV7JP70_9SPHI</name>
<dbReference type="Pfam" id="PF04542">
    <property type="entry name" value="Sigma70_r2"/>
    <property type="match status" value="1"/>
</dbReference>
<dbReference type="SUPFAM" id="SSF88946">
    <property type="entry name" value="Sigma2 domain of RNA polymerase sigma factors"/>
    <property type="match status" value="1"/>
</dbReference>
<keyword evidence="3" id="KW-0731">Sigma factor</keyword>
<keyword evidence="2" id="KW-0805">Transcription regulation</keyword>
<comment type="caution">
    <text evidence="7">The sequence shown here is derived from an EMBL/GenBank/DDBJ whole genome shotgun (WGS) entry which is preliminary data.</text>
</comment>
<dbReference type="PANTHER" id="PTHR43133:SF8">
    <property type="entry name" value="RNA POLYMERASE SIGMA FACTOR HI_1459-RELATED"/>
    <property type="match status" value="1"/>
</dbReference>
<evidence type="ECO:0000256" key="2">
    <source>
        <dbReference type="ARBA" id="ARBA00023015"/>
    </source>
</evidence>
<dbReference type="InterPro" id="IPR013325">
    <property type="entry name" value="RNA_pol_sigma_r2"/>
</dbReference>
<proteinExistence type="inferred from homology"/>
<evidence type="ECO:0000256" key="3">
    <source>
        <dbReference type="ARBA" id="ARBA00023082"/>
    </source>
</evidence>
<dbReference type="InterPro" id="IPR014284">
    <property type="entry name" value="RNA_pol_sigma-70_dom"/>
</dbReference>
<dbReference type="NCBIfam" id="TIGR02937">
    <property type="entry name" value="sigma70-ECF"/>
    <property type="match status" value="1"/>
</dbReference>
<evidence type="ECO:0000259" key="6">
    <source>
        <dbReference type="Pfam" id="PF04542"/>
    </source>
</evidence>
<dbReference type="Gene3D" id="1.10.1740.10">
    <property type="match status" value="1"/>
</dbReference>
<gene>
    <name evidence="7" type="ORF">ACFOET_13320</name>
</gene>
<dbReference type="RefSeq" id="WP_379023410.1">
    <property type="nucleotide sequence ID" value="NZ_JBHRTA010000038.1"/>
</dbReference>
<dbReference type="InterPro" id="IPR039425">
    <property type="entry name" value="RNA_pol_sigma-70-like"/>
</dbReference>
<dbReference type="EMBL" id="JBHRTA010000038">
    <property type="protein sequence ID" value="MFC3198599.1"/>
    <property type="molecule type" value="Genomic_DNA"/>
</dbReference>
<evidence type="ECO:0000313" key="7">
    <source>
        <dbReference type="EMBL" id="MFC3198599.1"/>
    </source>
</evidence>
<sequence length="192" mass="22118">MSELHKSPVPEADLRTIKGIALGDAGVLARLYRDYFPMALRMVTQNNGTEDEAKDIFQEAVIVLYEKVRQGDFKLSSGLKTYIYSVCRRLWLKQLGSNVRTLHDVSSYEEVISVEDDLTRHLEIDLQLSLMEQALDKLGEPCRTIIHDFYILNLSMQDICNKFGYTNADNAKNQKYKCLQRLKKLFFTATNK</sequence>
<keyword evidence="8" id="KW-1185">Reference proteome</keyword>
<dbReference type="PANTHER" id="PTHR43133">
    <property type="entry name" value="RNA POLYMERASE ECF-TYPE SIGMA FACTO"/>
    <property type="match status" value="1"/>
</dbReference>
<dbReference type="Proteomes" id="UP001595526">
    <property type="component" value="Unassembled WGS sequence"/>
</dbReference>
<accession>A0ABV7JP70</accession>
<dbReference type="InterPro" id="IPR007627">
    <property type="entry name" value="RNA_pol_sigma70_r2"/>
</dbReference>
<dbReference type="InterPro" id="IPR036388">
    <property type="entry name" value="WH-like_DNA-bd_sf"/>
</dbReference>
<organism evidence="7 8">
    <name type="scientific">Parapedobacter deserti</name>
    <dbReference type="NCBI Taxonomy" id="1912957"/>
    <lineage>
        <taxon>Bacteria</taxon>
        <taxon>Pseudomonadati</taxon>
        <taxon>Bacteroidota</taxon>
        <taxon>Sphingobacteriia</taxon>
        <taxon>Sphingobacteriales</taxon>
        <taxon>Sphingobacteriaceae</taxon>
        <taxon>Parapedobacter</taxon>
    </lineage>
</organism>
<dbReference type="InterPro" id="IPR013324">
    <property type="entry name" value="RNA_pol_sigma_r3/r4-like"/>
</dbReference>
<dbReference type="SUPFAM" id="SSF88659">
    <property type="entry name" value="Sigma3 and sigma4 domains of RNA polymerase sigma factors"/>
    <property type="match status" value="1"/>
</dbReference>
<feature type="domain" description="RNA polymerase sigma-70 region 2" evidence="6">
    <location>
        <begin position="31"/>
        <end position="100"/>
    </location>
</feature>
<keyword evidence="4" id="KW-0238">DNA-binding</keyword>
<comment type="similarity">
    <text evidence="1">Belongs to the sigma-70 factor family. ECF subfamily.</text>
</comment>
<reference evidence="8" key="1">
    <citation type="journal article" date="2019" name="Int. J. Syst. Evol. Microbiol.">
        <title>The Global Catalogue of Microorganisms (GCM) 10K type strain sequencing project: providing services to taxonomists for standard genome sequencing and annotation.</title>
        <authorList>
            <consortium name="The Broad Institute Genomics Platform"/>
            <consortium name="The Broad Institute Genome Sequencing Center for Infectious Disease"/>
            <person name="Wu L."/>
            <person name="Ma J."/>
        </authorList>
    </citation>
    <scope>NUCLEOTIDE SEQUENCE [LARGE SCALE GENOMIC DNA]</scope>
    <source>
        <strain evidence="8">KCTC 52416</strain>
    </source>
</reference>
<evidence type="ECO:0000256" key="1">
    <source>
        <dbReference type="ARBA" id="ARBA00010641"/>
    </source>
</evidence>